<gene>
    <name evidence="3" type="ORF">J2X15_000598</name>
</gene>
<evidence type="ECO:0000313" key="3">
    <source>
        <dbReference type="EMBL" id="MDR7305332.1"/>
    </source>
</evidence>
<keyword evidence="4" id="KW-1185">Reference proteome</keyword>
<evidence type="ECO:0000259" key="2">
    <source>
        <dbReference type="Pfam" id="PF12697"/>
    </source>
</evidence>
<keyword evidence="1" id="KW-0732">Signal</keyword>
<comment type="caution">
    <text evidence="3">The sequence shown here is derived from an EMBL/GenBank/DDBJ whole genome shotgun (WGS) entry which is preliminary data.</text>
</comment>
<dbReference type="InterPro" id="IPR000073">
    <property type="entry name" value="AB_hydrolase_1"/>
</dbReference>
<name>A0ABU1ZIG5_9BURK</name>
<sequence length="267" mass="28942">MPTVFFRTRVYAIAVWLVLLGLCNLSLPASAQGKPCAVLLIHGKWGQPGNLAGLGRQLEPVCDTKLLEMPWSRRRNYDQPYAVALQEMAAEVRALRGKGYTRVLLAGHSLGANGVLAYMAEVGDVDGLIALAPGHAPEVIYRRGIGKAAVDQARVWVAEGKGAETLDMEDLNQGKTRMVRMRADVLLSYFDPQGLGYMPATAARFKQPVPLLWVVGAQDPLSAMGPDYAYSKAPAHPARQYLAVDADHMGTPDVAAAQVLQWIRALP</sequence>
<dbReference type="Proteomes" id="UP001268089">
    <property type="component" value="Unassembled WGS sequence"/>
</dbReference>
<dbReference type="EMBL" id="JAVDXO010000001">
    <property type="protein sequence ID" value="MDR7305332.1"/>
    <property type="molecule type" value="Genomic_DNA"/>
</dbReference>
<organism evidence="3 4">
    <name type="scientific">Rhodoferax saidenbachensis</name>
    <dbReference type="NCBI Taxonomy" id="1484693"/>
    <lineage>
        <taxon>Bacteria</taxon>
        <taxon>Pseudomonadati</taxon>
        <taxon>Pseudomonadota</taxon>
        <taxon>Betaproteobacteria</taxon>
        <taxon>Burkholderiales</taxon>
        <taxon>Comamonadaceae</taxon>
        <taxon>Rhodoferax</taxon>
    </lineage>
</organism>
<dbReference type="InterPro" id="IPR029058">
    <property type="entry name" value="AB_hydrolase_fold"/>
</dbReference>
<evidence type="ECO:0000313" key="4">
    <source>
        <dbReference type="Proteomes" id="UP001268089"/>
    </source>
</evidence>
<feature type="signal peptide" evidence="1">
    <location>
        <begin position="1"/>
        <end position="31"/>
    </location>
</feature>
<dbReference type="Gene3D" id="3.40.50.1820">
    <property type="entry name" value="alpha/beta hydrolase"/>
    <property type="match status" value="1"/>
</dbReference>
<dbReference type="Pfam" id="PF12697">
    <property type="entry name" value="Abhydrolase_6"/>
    <property type="match status" value="1"/>
</dbReference>
<proteinExistence type="predicted"/>
<evidence type="ECO:0000256" key="1">
    <source>
        <dbReference type="SAM" id="SignalP"/>
    </source>
</evidence>
<dbReference type="RefSeq" id="WP_310339384.1">
    <property type="nucleotide sequence ID" value="NZ_JAVDXO010000001.1"/>
</dbReference>
<feature type="domain" description="AB hydrolase-1" evidence="2">
    <location>
        <begin position="38"/>
        <end position="250"/>
    </location>
</feature>
<dbReference type="SUPFAM" id="SSF53474">
    <property type="entry name" value="alpha/beta-Hydrolases"/>
    <property type="match status" value="1"/>
</dbReference>
<feature type="chain" id="PRO_5045920534" evidence="1">
    <location>
        <begin position="32"/>
        <end position="267"/>
    </location>
</feature>
<reference evidence="3 4" key="1">
    <citation type="submission" date="2023-07" db="EMBL/GenBank/DDBJ databases">
        <title>Sorghum-associated microbial communities from plants grown in Nebraska, USA.</title>
        <authorList>
            <person name="Schachtman D."/>
        </authorList>
    </citation>
    <scope>NUCLEOTIDE SEQUENCE [LARGE SCALE GENOMIC DNA]</scope>
    <source>
        <strain evidence="3 4">BE308</strain>
    </source>
</reference>
<protein>
    <submittedName>
        <fullName evidence="3">Pimeloyl-ACP methyl ester carboxylesterase</fullName>
    </submittedName>
</protein>
<accession>A0ABU1ZIG5</accession>